<dbReference type="AlphaFoldDB" id="A0A7J6FB10"/>
<evidence type="ECO:0000313" key="3">
    <source>
        <dbReference type="Proteomes" id="UP000583929"/>
    </source>
</evidence>
<accession>A0A7J6FB10</accession>
<gene>
    <name evidence="2" type="ORF">G4B88_008548</name>
</gene>
<keyword evidence="3" id="KW-1185">Reference proteome</keyword>
<dbReference type="EMBL" id="JAATIQ010000241">
    <property type="protein sequence ID" value="KAF4367872.1"/>
    <property type="molecule type" value="Genomic_DNA"/>
</dbReference>
<organism evidence="2 3">
    <name type="scientific">Cannabis sativa</name>
    <name type="common">Hemp</name>
    <name type="synonym">Marijuana</name>
    <dbReference type="NCBI Taxonomy" id="3483"/>
    <lineage>
        <taxon>Eukaryota</taxon>
        <taxon>Viridiplantae</taxon>
        <taxon>Streptophyta</taxon>
        <taxon>Embryophyta</taxon>
        <taxon>Tracheophyta</taxon>
        <taxon>Spermatophyta</taxon>
        <taxon>Magnoliopsida</taxon>
        <taxon>eudicotyledons</taxon>
        <taxon>Gunneridae</taxon>
        <taxon>Pentapetalae</taxon>
        <taxon>rosids</taxon>
        <taxon>fabids</taxon>
        <taxon>Rosales</taxon>
        <taxon>Cannabaceae</taxon>
        <taxon>Cannabis</taxon>
    </lineage>
</organism>
<proteinExistence type="predicted"/>
<feature type="region of interest" description="Disordered" evidence="1">
    <location>
        <begin position="32"/>
        <end position="72"/>
    </location>
</feature>
<reference evidence="2 3" key="1">
    <citation type="journal article" date="2020" name="bioRxiv">
        <title>Sequence and annotation of 42 cannabis genomes reveals extensive copy number variation in cannabinoid synthesis and pathogen resistance genes.</title>
        <authorList>
            <person name="Mckernan K.J."/>
            <person name="Helbert Y."/>
            <person name="Kane L.T."/>
            <person name="Ebling H."/>
            <person name="Zhang L."/>
            <person name="Liu B."/>
            <person name="Eaton Z."/>
            <person name="Mclaughlin S."/>
            <person name="Kingan S."/>
            <person name="Baybayan P."/>
            <person name="Concepcion G."/>
            <person name="Jordan M."/>
            <person name="Riva A."/>
            <person name="Barbazuk W."/>
            <person name="Harkins T."/>
        </authorList>
    </citation>
    <scope>NUCLEOTIDE SEQUENCE [LARGE SCALE GENOMIC DNA]</scope>
    <source>
        <strain evidence="3">cv. Jamaican Lion 4</strain>
        <tissue evidence="2">Leaf</tissue>
    </source>
</reference>
<comment type="caution">
    <text evidence="2">The sequence shown here is derived from an EMBL/GenBank/DDBJ whole genome shotgun (WGS) entry which is preliminary data.</text>
</comment>
<evidence type="ECO:0000313" key="2">
    <source>
        <dbReference type="EMBL" id="KAF4367872.1"/>
    </source>
</evidence>
<sequence>MPCASPEYTLVVPNALEYWLECLAMTKLQARVPTSDPETVDDIKLASKPSPDQTHCPQEGGCREVNEGEDLQ</sequence>
<protein>
    <submittedName>
        <fullName evidence="2">Uncharacterized protein</fullName>
    </submittedName>
</protein>
<name>A0A7J6FB10_CANSA</name>
<evidence type="ECO:0000256" key="1">
    <source>
        <dbReference type="SAM" id="MobiDB-lite"/>
    </source>
</evidence>
<dbReference type="Proteomes" id="UP000583929">
    <property type="component" value="Unassembled WGS sequence"/>
</dbReference>